<dbReference type="GO" id="GO:0003677">
    <property type="term" value="F:DNA binding"/>
    <property type="evidence" value="ECO:0007669"/>
    <property type="project" value="InterPro"/>
</dbReference>
<dbReference type="Pfam" id="PF04542">
    <property type="entry name" value="Sigma70_r2"/>
    <property type="match status" value="1"/>
</dbReference>
<dbReference type="InterPro" id="IPR032710">
    <property type="entry name" value="NTF2-like_dom_sf"/>
</dbReference>
<proteinExistence type="inferred from homology"/>
<dbReference type="Gene3D" id="3.10.450.50">
    <property type="match status" value="1"/>
</dbReference>
<dbReference type="AlphaFoldDB" id="A0A0C2A2A7"/>
<evidence type="ECO:0000313" key="9">
    <source>
        <dbReference type="Proteomes" id="UP000031599"/>
    </source>
</evidence>
<dbReference type="NCBIfam" id="NF006089">
    <property type="entry name" value="PRK08241.1"/>
    <property type="match status" value="1"/>
</dbReference>
<evidence type="ECO:0000313" key="8">
    <source>
        <dbReference type="EMBL" id="KIG17533.1"/>
    </source>
</evidence>
<dbReference type="InterPro" id="IPR039425">
    <property type="entry name" value="RNA_pol_sigma-70-like"/>
</dbReference>
<dbReference type="Pfam" id="PF08281">
    <property type="entry name" value="Sigma70_r4_2"/>
    <property type="match status" value="1"/>
</dbReference>
<dbReference type="GO" id="GO:0016987">
    <property type="term" value="F:sigma factor activity"/>
    <property type="evidence" value="ECO:0007669"/>
    <property type="project" value="UniProtKB-KW"/>
</dbReference>
<dbReference type="CDD" id="cd06171">
    <property type="entry name" value="Sigma70_r4"/>
    <property type="match status" value="1"/>
</dbReference>
<evidence type="ECO:0000256" key="2">
    <source>
        <dbReference type="ARBA" id="ARBA00011344"/>
    </source>
</evidence>
<comment type="similarity">
    <text evidence="1">Belongs to the sigma-70 factor family. ECF subfamily.</text>
</comment>
<protein>
    <submittedName>
        <fullName evidence="8">RNA polymerase sigma-70 factor</fullName>
    </submittedName>
</protein>
<evidence type="ECO:0000256" key="1">
    <source>
        <dbReference type="ARBA" id="ARBA00010641"/>
    </source>
</evidence>
<dbReference type="RefSeq" id="WP_052548311.1">
    <property type="nucleotide sequence ID" value="NZ_JMCC02000023.1"/>
</dbReference>
<evidence type="ECO:0000259" key="6">
    <source>
        <dbReference type="Pfam" id="PF04542"/>
    </source>
</evidence>
<dbReference type="NCBIfam" id="TIGR02960">
    <property type="entry name" value="SigX5"/>
    <property type="match status" value="1"/>
</dbReference>
<evidence type="ECO:0000256" key="4">
    <source>
        <dbReference type="ARBA" id="ARBA00023082"/>
    </source>
</evidence>
<gene>
    <name evidence="8" type="ORF">DB30_03234</name>
</gene>
<dbReference type="SUPFAM" id="SSF88659">
    <property type="entry name" value="Sigma3 and sigma4 domains of RNA polymerase sigma factors"/>
    <property type="match status" value="1"/>
</dbReference>
<dbReference type="Gene3D" id="1.10.1740.10">
    <property type="match status" value="1"/>
</dbReference>
<keyword evidence="3" id="KW-0805">Transcription regulation</keyword>
<dbReference type="InterPro" id="IPR014284">
    <property type="entry name" value="RNA_pol_sigma-70_dom"/>
</dbReference>
<dbReference type="Proteomes" id="UP000031599">
    <property type="component" value="Unassembled WGS sequence"/>
</dbReference>
<comment type="subunit">
    <text evidence="2">Interacts transiently with the RNA polymerase catalytic core formed by RpoA, RpoB, RpoC and RpoZ (2 alpha, 1 beta, 1 beta' and 1 omega subunit) to form the RNA polymerase holoenzyme that can initiate transcription.</text>
</comment>
<reference evidence="8 9" key="1">
    <citation type="submission" date="2014-12" db="EMBL/GenBank/DDBJ databases">
        <title>Genome assembly of Enhygromyxa salina DSM 15201.</title>
        <authorList>
            <person name="Sharma G."/>
            <person name="Subramanian S."/>
        </authorList>
    </citation>
    <scope>NUCLEOTIDE SEQUENCE [LARGE SCALE GENOMIC DNA]</scope>
    <source>
        <strain evidence="8 9">DSM 15201</strain>
    </source>
</reference>
<dbReference type="EMBL" id="JMCC02000023">
    <property type="protein sequence ID" value="KIG17533.1"/>
    <property type="molecule type" value="Genomic_DNA"/>
</dbReference>
<comment type="caution">
    <text evidence="8">The sequence shown here is derived from an EMBL/GenBank/DDBJ whole genome shotgun (WGS) entry which is preliminary data.</text>
</comment>
<feature type="domain" description="RNA polymerase sigma-70 region 2" evidence="6">
    <location>
        <begin position="13"/>
        <end position="74"/>
    </location>
</feature>
<sequence length="318" mass="34718">MPPVEALEDQRAAITGHCYRMLGSAMDAEDAVQETMLRAWRSLDRFEERASVRTWLHRIATNVCLDMLARQSRTRRIMDGPVGTVDDPLEARDRSHWIEPIPDAWVLGGAPDPAERMSSRESIRLAFVTTLQQLPPKQRAALLLTEVVGLSAAETAATLESSLASVNSAVQRARAKLSHNAPESQAATGPLSATQAQLVERFVMAFERYDVDALTALMHEDATLCMPPYTLWLRGQDSIGSWLRGHGIGCRGSRLIPTAACGAPAFGQYRPDPAGGHRPWALVVLELRGGAIDGMISFLDTEALFPKFGLPDALPPTD</sequence>
<dbReference type="Gene3D" id="1.10.10.10">
    <property type="entry name" value="Winged helix-like DNA-binding domain superfamily/Winged helix DNA-binding domain"/>
    <property type="match status" value="1"/>
</dbReference>
<dbReference type="InterPro" id="IPR013249">
    <property type="entry name" value="RNA_pol_sigma70_r4_t2"/>
</dbReference>
<name>A0A0C2A2A7_9BACT</name>
<feature type="domain" description="RNA polymerase sigma factor 70 region 4 type 2" evidence="7">
    <location>
        <begin position="125"/>
        <end position="177"/>
    </location>
</feature>
<dbReference type="GO" id="GO:0006352">
    <property type="term" value="P:DNA-templated transcription initiation"/>
    <property type="evidence" value="ECO:0007669"/>
    <property type="project" value="InterPro"/>
</dbReference>
<dbReference type="PANTHER" id="PTHR43133">
    <property type="entry name" value="RNA POLYMERASE ECF-TYPE SIGMA FACTO"/>
    <property type="match status" value="1"/>
</dbReference>
<organism evidence="8 9">
    <name type="scientific">Enhygromyxa salina</name>
    <dbReference type="NCBI Taxonomy" id="215803"/>
    <lineage>
        <taxon>Bacteria</taxon>
        <taxon>Pseudomonadati</taxon>
        <taxon>Myxococcota</taxon>
        <taxon>Polyangia</taxon>
        <taxon>Nannocystales</taxon>
        <taxon>Nannocystaceae</taxon>
        <taxon>Enhygromyxa</taxon>
    </lineage>
</organism>
<dbReference type="InterPro" id="IPR013324">
    <property type="entry name" value="RNA_pol_sigma_r3/r4-like"/>
</dbReference>
<evidence type="ECO:0000256" key="5">
    <source>
        <dbReference type="ARBA" id="ARBA00023163"/>
    </source>
</evidence>
<dbReference type="SUPFAM" id="SSF88946">
    <property type="entry name" value="Sigma2 domain of RNA polymerase sigma factors"/>
    <property type="match status" value="1"/>
</dbReference>
<dbReference type="PANTHER" id="PTHR43133:SF65">
    <property type="entry name" value="ECF RNA POLYMERASE SIGMA FACTOR SIGG"/>
    <property type="match status" value="1"/>
</dbReference>
<accession>A0A0C2A2A7</accession>
<dbReference type="InterPro" id="IPR007627">
    <property type="entry name" value="RNA_pol_sigma70_r2"/>
</dbReference>
<dbReference type="NCBIfam" id="TIGR02937">
    <property type="entry name" value="sigma70-ECF"/>
    <property type="match status" value="1"/>
</dbReference>
<keyword evidence="5" id="KW-0804">Transcription</keyword>
<dbReference type="SUPFAM" id="SSF54427">
    <property type="entry name" value="NTF2-like"/>
    <property type="match status" value="1"/>
</dbReference>
<evidence type="ECO:0000256" key="3">
    <source>
        <dbReference type="ARBA" id="ARBA00023015"/>
    </source>
</evidence>
<dbReference type="InterPro" id="IPR013325">
    <property type="entry name" value="RNA_pol_sigma_r2"/>
</dbReference>
<dbReference type="InterPro" id="IPR036388">
    <property type="entry name" value="WH-like_DNA-bd_sf"/>
</dbReference>
<evidence type="ECO:0000259" key="7">
    <source>
        <dbReference type="Pfam" id="PF08281"/>
    </source>
</evidence>
<keyword evidence="4" id="KW-0731">Sigma factor</keyword>
<dbReference type="InterPro" id="IPR014305">
    <property type="entry name" value="RNA_pol_sigma-G_actinobac"/>
</dbReference>